<evidence type="ECO:0000313" key="6">
    <source>
        <dbReference type="Proteomes" id="UP001221757"/>
    </source>
</evidence>
<gene>
    <name evidence="5" type="ORF">B0H17DRAFT_1006958</name>
</gene>
<evidence type="ECO:0000256" key="3">
    <source>
        <dbReference type="SAM" id="SignalP"/>
    </source>
</evidence>
<dbReference type="Pfam" id="PF03659">
    <property type="entry name" value="Glyco_hydro_71"/>
    <property type="match status" value="1"/>
</dbReference>
<feature type="domain" description="WSC" evidence="4">
    <location>
        <begin position="503"/>
        <end position="596"/>
    </location>
</feature>
<evidence type="ECO:0000259" key="4">
    <source>
        <dbReference type="PROSITE" id="PS51212"/>
    </source>
</evidence>
<dbReference type="PANTHER" id="PTHR45964">
    <property type="entry name" value="WSCD FAMILY MEMBER CG9164"/>
    <property type="match status" value="1"/>
</dbReference>
<dbReference type="PANTHER" id="PTHR45964:SF5">
    <property type="entry name" value="WSCD FAMILY MEMBER CG9164"/>
    <property type="match status" value="1"/>
</dbReference>
<accession>A0AAD7DR60</accession>
<dbReference type="CDD" id="cd11577">
    <property type="entry name" value="GH71"/>
    <property type="match status" value="1"/>
</dbReference>
<evidence type="ECO:0000313" key="5">
    <source>
        <dbReference type="EMBL" id="KAJ7697830.1"/>
    </source>
</evidence>
<dbReference type="AlphaFoldDB" id="A0AAD7DR60"/>
<keyword evidence="1" id="KW-0677">Repeat</keyword>
<feature type="chain" id="PRO_5041947031" evidence="3">
    <location>
        <begin position="19"/>
        <end position="827"/>
    </location>
</feature>
<evidence type="ECO:0000256" key="2">
    <source>
        <dbReference type="SAM" id="MobiDB-lite"/>
    </source>
</evidence>
<feature type="domain" description="WSC" evidence="4">
    <location>
        <begin position="616"/>
        <end position="709"/>
    </location>
</feature>
<dbReference type="SMART" id="SM00321">
    <property type="entry name" value="WSC"/>
    <property type="match status" value="3"/>
</dbReference>
<protein>
    <submittedName>
        <fullName evidence="5">Glycosyl hydrolase family 71-domain-containing protein</fullName>
    </submittedName>
</protein>
<organism evidence="5 6">
    <name type="scientific">Mycena rosella</name>
    <name type="common">Pink bonnet</name>
    <name type="synonym">Agaricus rosellus</name>
    <dbReference type="NCBI Taxonomy" id="1033263"/>
    <lineage>
        <taxon>Eukaryota</taxon>
        <taxon>Fungi</taxon>
        <taxon>Dikarya</taxon>
        <taxon>Basidiomycota</taxon>
        <taxon>Agaricomycotina</taxon>
        <taxon>Agaricomycetes</taxon>
        <taxon>Agaricomycetidae</taxon>
        <taxon>Agaricales</taxon>
        <taxon>Marasmiineae</taxon>
        <taxon>Mycenaceae</taxon>
        <taxon>Mycena</taxon>
    </lineage>
</organism>
<dbReference type="InterPro" id="IPR002889">
    <property type="entry name" value="WSC_carb-bd"/>
</dbReference>
<keyword evidence="6" id="KW-1185">Reference proteome</keyword>
<dbReference type="Gene3D" id="3.20.20.80">
    <property type="entry name" value="Glycosidases"/>
    <property type="match status" value="1"/>
</dbReference>
<reference evidence="5" key="1">
    <citation type="submission" date="2023-03" db="EMBL/GenBank/DDBJ databases">
        <title>Massive genome expansion in bonnet fungi (Mycena s.s.) driven by repeated elements and novel gene families across ecological guilds.</title>
        <authorList>
            <consortium name="Lawrence Berkeley National Laboratory"/>
            <person name="Harder C.B."/>
            <person name="Miyauchi S."/>
            <person name="Viragh M."/>
            <person name="Kuo A."/>
            <person name="Thoen E."/>
            <person name="Andreopoulos B."/>
            <person name="Lu D."/>
            <person name="Skrede I."/>
            <person name="Drula E."/>
            <person name="Henrissat B."/>
            <person name="Morin E."/>
            <person name="Kohler A."/>
            <person name="Barry K."/>
            <person name="LaButti K."/>
            <person name="Morin E."/>
            <person name="Salamov A."/>
            <person name="Lipzen A."/>
            <person name="Mereny Z."/>
            <person name="Hegedus B."/>
            <person name="Baldrian P."/>
            <person name="Stursova M."/>
            <person name="Weitz H."/>
            <person name="Taylor A."/>
            <person name="Grigoriev I.V."/>
            <person name="Nagy L.G."/>
            <person name="Martin F."/>
            <person name="Kauserud H."/>
        </authorList>
    </citation>
    <scope>NUCLEOTIDE SEQUENCE</scope>
    <source>
        <strain evidence="5">CBHHK067</strain>
    </source>
</reference>
<proteinExistence type="predicted"/>
<keyword evidence="3" id="KW-0732">Signal</keyword>
<feature type="signal peptide" evidence="3">
    <location>
        <begin position="1"/>
        <end position="18"/>
    </location>
</feature>
<dbReference type="PROSITE" id="PS51212">
    <property type="entry name" value="WSC"/>
    <property type="match status" value="3"/>
</dbReference>
<feature type="region of interest" description="Disordered" evidence="2">
    <location>
        <begin position="454"/>
        <end position="482"/>
    </location>
</feature>
<comment type="caution">
    <text evidence="5">The sequence shown here is derived from an EMBL/GenBank/DDBJ whole genome shotgun (WGS) entry which is preliminary data.</text>
</comment>
<dbReference type="Pfam" id="PF01822">
    <property type="entry name" value="WSC"/>
    <property type="match status" value="3"/>
</dbReference>
<feature type="domain" description="WSC" evidence="4">
    <location>
        <begin position="718"/>
        <end position="811"/>
    </location>
</feature>
<sequence length="827" mass="87880">MWFGRLLLASLSLTVVVAGHVAQRSDQDAAVHRHTSHFNASLGLREDPAELRKRDGTKYVFMHHIVGSDYHYTQATWTDDIQQIAAKGVDAIALNIGGDDWQMTQVGYAYAAAQALASTTKLFFSFDFTTNLGCSLTDIVSRTRQFSSHPWQFKVGGSKPMISSYSGDCLGNAGWQSLKDQTGAYLMPFIWGLEGNFGSYPSLDSWYCWGCAWPQGNYDKNTDDDNYYISQLGTKYATTVSMWFFTHLSDKNRILRSDDWLLNSRWEQLIAMRNTLTFVEMVTWNDFGESDYFGPVRIDQPAGTTWADGYPHTAWFDMSQYYIQAFKSGVYPAITTDVIYYWARPHTHDAIISGDGAQPDGWDWTQDYLWAAAFCSSACTVTLKCGTSTATFANQPAGVNKLKIPLAAGKITVSMIKNGQTVISKTDPDFTYVTNPTKYNFNAFVGAAYASGSTTPATTTTATPTTTSTTATTTTTTSTTATTTTTSSTAASTATSTTVGGVSWSYLGCYPDPNNPRTLNNGIHTSTGTNGIAACLTTCKNAGYVYAGVEYGVECWCASAMTAGVSATSAGLCNMACSGGTGICGGGNNINIYFAASGLGSTTTTSTASAPTSTPSWSYLGCYIDTANPRTLNNGIHFTSQTGQSVASCLSACSAAGYLYGGTEYGVECWCASAISSGASMASGCNMACSGASSDACGGGNRISLYKASSVAVAPTLTWTSLGCYQDYSPRTLNNGINFASTTLTIQSCQSACGAAGYHYAGVEYAQECWCASGITSGVAQAASGECNMACPGAAGQKCGGGNRISLYKATVTSARRRGLHPLRIGN</sequence>
<dbReference type="GO" id="GO:0051118">
    <property type="term" value="F:glucan endo-1,3-alpha-glucosidase activity"/>
    <property type="evidence" value="ECO:0007669"/>
    <property type="project" value="InterPro"/>
</dbReference>
<dbReference type="Proteomes" id="UP001221757">
    <property type="component" value="Unassembled WGS sequence"/>
</dbReference>
<keyword evidence="5" id="KW-0378">Hydrolase</keyword>
<dbReference type="InterPro" id="IPR005197">
    <property type="entry name" value="Glyco_hydro_71"/>
</dbReference>
<evidence type="ECO:0000256" key="1">
    <source>
        <dbReference type="ARBA" id="ARBA00022737"/>
    </source>
</evidence>
<dbReference type="EMBL" id="JARKIE010000028">
    <property type="protein sequence ID" value="KAJ7697830.1"/>
    <property type="molecule type" value="Genomic_DNA"/>
</dbReference>
<name>A0AAD7DR60_MYCRO</name>
<dbReference type="InterPro" id="IPR051589">
    <property type="entry name" value="Sialate-O-sulfotransferase"/>
</dbReference>